<evidence type="ECO:0000256" key="3">
    <source>
        <dbReference type="ARBA" id="ARBA00006014"/>
    </source>
</evidence>
<dbReference type="CDD" id="cd03880">
    <property type="entry name" value="M28_QC_like"/>
    <property type="match status" value="1"/>
</dbReference>
<keyword evidence="10" id="KW-1015">Disulfide bond</keyword>
<dbReference type="FunFam" id="3.40.630.10:FF:000029">
    <property type="entry name" value="Glutaminyl-peptide cyclotransferase"/>
    <property type="match status" value="1"/>
</dbReference>
<dbReference type="GO" id="GO:0005576">
    <property type="term" value="C:extracellular region"/>
    <property type="evidence" value="ECO:0007669"/>
    <property type="project" value="UniProtKB-SubCell"/>
</dbReference>
<dbReference type="EC" id="2.3.2.5" evidence="4"/>
<organism evidence="15 16">
    <name type="scientific">Adineta ricciae</name>
    <name type="common">Rotifer</name>
    <dbReference type="NCBI Taxonomy" id="249248"/>
    <lineage>
        <taxon>Eukaryota</taxon>
        <taxon>Metazoa</taxon>
        <taxon>Spiralia</taxon>
        <taxon>Gnathifera</taxon>
        <taxon>Rotifera</taxon>
        <taxon>Eurotatoria</taxon>
        <taxon>Bdelloidea</taxon>
        <taxon>Adinetida</taxon>
        <taxon>Adinetidae</taxon>
        <taxon>Adineta</taxon>
    </lineage>
</organism>
<keyword evidence="8" id="KW-0479">Metal-binding</keyword>
<evidence type="ECO:0000259" key="13">
    <source>
        <dbReference type="Pfam" id="PF04389"/>
    </source>
</evidence>
<evidence type="ECO:0000313" key="16">
    <source>
        <dbReference type="Proteomes" id="UP000663828"/>
    </source>
</evidence>
<dbReference type="Gene3D" id="3.40.630.10">
    <property type="entry name" value="Zn peptidases"/>
    <property type="match status" value="1"/>
</dbReference>
<dbReference type="EMBL" id="CAJNOJ010000071">
    <property type="protein sequence ID" value="CAF1030218.1"/>
    <property type="molecule type" value="Genomic_DNA"/>
</dbReference>
<evidence type="ECO:0000313" key="14">
    <source>
        <dbReference type="EMBL" id="CAF1030218.1"/>
    </source>
</evidence>
<accession>A0A815IQ85</accession>
<evidence type="ECO:0000313" key="15">
    <source>
        <dbReference type="EMBL" id="CAF1368606.1"/>
    </source>
</evidence>
<comment type="caution">
    <text evidence="15">The sequence shown here is derived from an EMBL/GenBank/DDBJ whole genome shotgun (WGS) entry which is preliminary data.</text>
</comment>
<feature type="signal peptide" evidence="12">
    <location>
        <begin position="1"/>
        <end position="24"/>
    </location>
</feature>
<feature type="domain" description="Peptidase M28" evidence="13">
    <location>
        <begin position="108"/>
        <end position="327"/>
    </location>
</feature>
<evidence type="ECO:0000256" key="11">
    <source>
        <dbReference type="ARBA" id="ARBA00023315"/>
    </source>
</evidence>
<dbReference type="InterPro" id="IPR037457">
    <property type="entry name" value="M28_QC"/>
</dbReference>
<feature type="chain" id="PRO_5035606147" description="Glutaminyl-peptide cyclotransferase" evidence="12">
    <location>
        <begin position="25"/>
        <end position="342"/>
    </location>
</feature>
<dbReference type="SUPFAM" id="SSF53187">
    <property type="entry name" value="Zn-dependent exopeptidases"/>
    <property type="match status" value="1"/>
</dbReference>
<evidence type="ECO:0000256" key="1">
    <source>
        <dbReference type="ARBA" id="ARBA00000001"/>
    </source>
</evidence>
<keyword evidence="11" id="KW-0012">Acyltransferase</keyword>
<keyword evidence="9" id="KW-0862">Zinc</keyword>
<keyword evidence="6" id="KW-0964">Secreted</keyword>
<reference evidence="15" key="1">
    <citation type="submission" date="2021-02" db="EMBL/GenBank/DDBJ databases">
        <authorList>
            <person name="Nowell W R."/>
        </authorList>
    </citation>
    <scope>NUCLEOTIDE SEQUENCE</scope>
</reference>
<name>A0A815IQ85_ADIRI</name>
<keyword evidence="7" id="KW-0808">Transferase</keyword>
<comment type="catalytic activity">
    <reaction evidence="1">
        <text>N-terminal L-glutaminyl-[peptide] = N-terminal 5-oxo-L-prolyl-[peptide] + NH4(+)</text>
        <dbReference type="Rhea" id="RHEA:23652"/>
        <dbReference type="Rhea" id="RHEA-COMP:11736"/>
        <dbReference type="Rhea" id="RHEA-COMP:11846"/>
        <dbReference type="ChEBI" id="CHEBI:28938"/>
        <dbReference type="ChEBI" id="CHEBI:64722"/>
        <dbReference type="ChEBI" id="CHEBI:87215"/>
        <dbReference type="EC" id="2.3.2.5"/>
    </reaction>
</comment>
<comment type="similarity">
    <text evidence="3">Belongs to the glutaminyl-peptide cyclotransferase family.</text>
</comment>
<dbReference type="InterPro" id="IPR007484">
    <property type="entry name" value="Peptidase_M28"/>
</dbReference>
<keyword evidence="12" id="KW-0732">Signal</keyword>
<dbReference type="Pfam" id="PF04389">
    <property type="entry name" value="Peptidase_M28"/>
    <property type="match status" value="1"/>
</dbReference>
<evidence type="ECO:0000256" key="9">
    <source>
        <dbReference type="ARBA" id="ARBA00022833"/>
    </source>
</evidence>
<evidence type="ECO:0000256" key="8">
    <source>
        <dbReference type="ARBA" id="ARBA00022723"/>
    </source>
</evidence>
<proteinExistence type="inferred from homology"/>
<evidence type="ECO:0000256" key="5">
    <source>
        <dbReference type="ARBA" id="ARBA00016861"/>
    </source>
</evidence>
<dbReference type="InterPro" id="IPR040234">
    <property type="entry name" value="QC/QCL"/>
</dbReference>
<dbReference type="OrthoDB" id="3907302at2759"/>
<protein>
    <recommendedName>
        <fullName evidence="5">Glutaminyl-peptide cyclotransferase</fullName>
        <ecNumber evidence="4">2.3.2.5</ecNumber>
    </recommendedName>
</protein>
<dbReference type="PANTHER" id="PTHR12283:SF6">
    <property type="entry name" value="GLUTAMINYL-PEPTIDE CYCLOTRANSFERASE-RELATED"/>
    <property type="match status" value="1"/>
</dbReference>
<evidence type="ECO:0000256" key="10">
    <source>
        <dbReference type="ARBA" id="ARBA00023157"/>
    </source>
</evidence>
<dbReference type="Proteomes" id="UP000663828">
    <property type="component" value="Unassembled WGS sequence"/>
</dbReference>
<evidence type="ECO:0000256" key="12">
    <source>
        <dbReference type="SAM" id="SignalP"/>
    </source>
</evidence>
<dbReference type="EMBL" id="CAJNOR010003021">
    <property type="protein sequence ID" value="CAF1368606.1"/>
    <property type="molecule type" value="Genomic_DNA"/>
</dbReference>
<evidence type="ECO:0000256" key="7">
    <source>
        <dbReference type="ARBA" id="ARBA00022679"/>
    </source>
</evidence>
<dbReference type="GO" id="GO:0008270">
    <property type="term" value="F:zinc ion binding"/>
    <property type="evidence" value="ECO:0007669"/>
    <property type="project" value="TreeGrafter"/>
</dbReference>
<dbReference type="Proteomes" id="UP000663852">
    <property type="component" value="Unassembled WGS sequence"/>
</dbReference>
<sequence length="342" mass="39370">MSIFNSRSVLLLLSLYCNTHLLQARRVKHNVKEIESKQYKCFSPLSDNSDEFRSKLLQPLLIPRVSGTPGNAQARQHIVSKLRSTNMWNIEFDTFDAMTPDGQVEFTNIIATLDPKAPRRLVLACHHDSKKLPNFVGATDSAVPCAMLLDIALSLQPQLKELQQNKGIPSLQLIFFDGEEAVRDWTSTDSIYGSKHLAKRMYNTNVEGQPNLNQIDAIDMFVLLDLIGHRDVQFHNFFDRTTGKYYQRLRNIESQLMRSYNNRGQNRAIFSPNVQNSYIEDDHIPFLNYNVPILHLISSPFPPTWHRADDNEANLDFASITHLRNVMKIFVIEYLHLKQQIC</sequence>
<comment type="subcellular location">
    <subcellularLocation>
        <location evidence="2">Secreted</location>
    </subcellularLocation>
</comment>
<dbReference type="GO" id="GO:0016603">
    <property type="term" value="F:glutaminyl-peptide cyclotransferase activity"/>
    <property type="evidence" value="ECO:0007669"/>
    <property type="project" value="UniProtKB-EC"/>
</dbReference>
<gene>
    <name evidence="14" type="ORF">EDS130_LOCUS16370</name>
    <name evidence="15" type="ORF">XAT740_LOCUS32412</name>
</gene>
<keyword evidence="16" id="KW-1185">Reference proteome</keyword>
<dbReference type="PANTHER" id="PTHR12283">
    <property type="entry name" value="GLUTAMINYL-PEPTIDE CYCLOTRANSFERASE"/>
    <property type="match status" value="1"/>
</dbReference>
<evidence type="ECO:0000256" key="6">
    <source>
        <dbReference type="ARBA" id="ARBA00022525"/>
    </source>
</evidence>
<evidence type="ECO:0000256" key="2">
    <source>
        <dbReference type="ARBA" id="ARBA00004613"/>
    </source>
</evidence>
<evidence type="ECO:0000256" key="4">
    <source>
        <dbReference type="ARBA" id="ARBA00012012"/>
    </source>
</evidence>
<dbReference type="AlphaFoldDB" id="A0A815IQ85"/>